<comment type="caution">
    <text evidence="2">The sequence shown here is derived from an EMBL/GenBank/DDBJ whole genome shotgun (WGS) entry which is preliminary data.</text>
</comment>
<keyword evidence="1" id="KW-0472">Membrane</keyword>
<reference evidence="2 3" key="1">
    <citation type="submission" date="2019-09" db="EMBL/GenBank/DDBJ databases">
        <title>Chitinophaga ginsengihumi sp. nov., isolated from soil of ginseng rhizosphere.</title>
        <authorList>
            <person name="Lee J."/>
        </authorList>
    </citation>
    <scope>NUCLEOTIDE SEQUENCE [LARGE SCALE GENOMIC DNA]</scope>
    <source>
        <strain evidence="2 3">BN140078</strain>
    </source>
</reference>
<evidence type="ECO:0000313" key="3">
    <source>
        <dbReference type="Proteomes" id="UP000324611"/>
    </source>
</evidence>
<feature type="transmembrane region" description="Helical" evidence="1">
    <location>
        <begin position="88"/>
        <end position="110"/>
    </location>
</feature>
<dbReference type="RefSeq" id="WP_149838676.1">
    <property type="nucleotide sequence ID" value="NZ_VUOC01000002.1"/>
</dbReference>
<keyword evidence="1" id="KW-0812">Transmembrane</keyword>
<reference evidence="2 3" key="2">
    <citation type="submission" date="2019-09" db="EMBL/GenBank/DDBJ databases">
        <authorList>
            <person name="Jin C."/>
        </authorList>
    </citation>
    <scope>NUCLEOTIDE SEQUENCE [LARGE SCALE GENOMIC DNA]</scope>
    <source>
        <strain evidence="2 3">BN140078</strain>
    </source>
</reference>
<feature type="transmembrane region" description="Helical" evidence="1">
    <location>
        <begin position="130"/>
        <end position="151"/>
    </location>
</feature>
<organism evidence="2 3">
    <name type="scientific">Chitinophaga agrisoli</name>
    <dbReference type="NCBI Taxonomy" id="2607653"/>
    <lineage>
        <taxon>Bacteria</taxon>
        <taxon>Pseudomonadati</taxon>
        <taxon>Bacteroidota</taxon>
        <taxon>Chitinophagia</taxon>
        <taxon>Chitinophagales</taxon>
        <taxon>Chitinophagaceae</taxon>
        <taxon>Chitinophaga</taxon>
    </lineage>
</organism>
<dbReference type="AlphaFoldDB" id="A0A5B2VWV1"/>
<name>A0A5B2VWV1_9BACT</name>
<evidence type="ECO:0000256" key="1">
    <source>
        <dbReference type="SAM" id="Phobius"/>
    </source>
</evidence>
<dbReference type="EMBL" id="VUOC01000002">
    <property type="protein sequence ID" value="KAA2243801.1"/>
    <property type="molecule type" value="Genomic_DNA"/>
</dbReference>
<proteinExistence type="predicted"/>
<evidence type="ECO:0000313" key="2">
    <source>
        <dbReference type="EMBL" id="KAA2243801.1"/>
    </source>
</evidence>
<keyword evidence="3" id="KW-1185">Reference proteome</keyword>
<feature type="transmembrane region" description="Helical" evidence="1">
    <location>
        <begin position="59"/>
        <end position="79"/>
    </location>
</feature>
<keyword evidence="1" id="KW-1133">Transmembrane helix</keyword>
<protein>
    <submittedName>
        <fullName evidence="2">Uncharacterized protein</fullName>
    </submittedName>
</protein>
<feature type="transmembrane region" description="Helical" evidence="1">
    <location>
        <begin position="6"/>
        <end position="24"/>
    </location>
</feature>
<sequence>MSILGLIHTIIAIIALVFAANGLIKTGFVSPFSATGKWYSIMTVLACLTSFGLSKAGGFNPGHAIGILILVLLAIAYLIGKNASRKRILLYVQVFAMTATVFLSLIPAVNETLSRVPAGAPLATGPDDPLVQNVVKVLLVLFIIGVTAQILKLRKTSLAAQQAA</sequence>
<gene>
    <name evidence="2" type="ORF">F0L74_15105</name>
</gene>
<accession>A0A5B2VWV1</accession>
<dbReference type="Proteomes" id="UP000324611">
    <property type="component" value="Unassembled WGS sequence"/>
</dbReference>